<organism evidence="1 2">
    <name type="scientific">Ponticaulis profundi</name>
    <dbReference type="NCBI Taxonomy" id="2665222"/>
    <lineage>
        <taxon>Bacteria</taxon>
        <taxon>Pseudomonadati</taxon>
        <taxon>Pseudomonadota</taxon>
        <taxon>Alphaproteobacteria</taxon>
        <taxon>Hyphomonadales</taxon>
        <taxon>Hyphomonadaceae</taxon>
        <taxon>Ponticaulis</taxon>
    </lineage>
</organism>
<keyword evidence="2" id="KW-1185">Reference proteome</keyword>
<accession>A0ABW1SBJ9</accession>
<gene>
    <name evidence="1" type="ORF">ACFQDM_13175</name>
</gene>
<evidence type="ECO:0000313" key="1">
    <source>
        <dbReference type="EMBL" id="MFC6199040.1"/>
    </source>
</evidence>
<dbReference type="SUPFAM" id="SSF50969">
    <property type="entry name" value="YVTN repeat-like/Quinoprotein amine dehydrogenase"/>
    <property type="match status" value="1"/>
</dbReference>
<dbReference type="InterPro" id="IPR011044">
    <property type="entry name" value="Quino_amine_DH_bsu"/>
</dbReference>
<dbReference type="RefSeq" id="WP_377379771.1">
    <property type="nucleotide sequence ID" value="NZ_JBHSSW010000017.1"/>
</dbReference>
<dbReference type="Proteomes" id="UP001596303">
    <property type="component" value="Unassembled WGS sequence"/>
</dbReference>
<proteinExistence type="predicted"/>
<name>A0ABW1SBJ9_9PROT</name>
<protein>
    <submittedName>
        <fullName evidence="1">Uncharacterized protein</fullName>
    </submittedName>
</protein>
<comment type="caution">
    <text evidence="1">The sequence shown here is derived from an EMBL/GenBank/DDBJ whole genome shotgun (WGS) entry which is preliminary data.</text>
</comment>
<dbReference type="EMBL" id="JBHSSW010000017">
    <property type="protein sequence ID" value="MFC6199040.1"/>
    <property type="molecule type" value="Genomic_DNA"/>
</dbReference>
<sequence length="378" mass="41905">MREKVELVSETKIPCRRAPRPRASLLAENGKYLMVAVDCAKDGNSDEIGIFDTQTGKTVRVWDLPREGRRLQASVVFLRSGNFLYAISIQPISPGSFVHDDGICVDRFDAVSQTFEHMPCFGEQAIGSVNGVALDSVNQALVLWHSFFNGERRDNQIFLADLTSENSNDATLLSFSDDAESQLELSAYRFETVDFSEDGRVLIFFRHDGPSGSPQRRKWLAASFDIVGDTLQLAEILGRGDDVVCKGWLGQNQILASPWHTAPPPDPCVIPVVTADVDAAFDAHLFAEGFEHPVRGRFIGGWRYVEASRSSNSVVLYSDLVDRLEIFDLSDPSRSSLIECYGLKGTVCGDVFSLNAKGEFAHVVGNRLYRYRLKQSAP</sequence>
<evidence type="ECO:0000313" key="2">
    <source>
        <dbReference type="Proteomes" id="UP001596303"/>
    </source>
</evidence>
<reference evidence="2" key="1">
    <citation type="journal article" date="2019" name="Int. J. Syst. Evol. Microbiol.">
        <title>The Global Catalogue of Microorganisms (GCM) 10K type strain sequencing project: providing services to taxonomists for standard genome sequencing and annotation.</title>
        <authorList>
            <consortium name="The Broad Institute Genomics Platform"/>
            <consortium name="The Broad Institute Genome Sequencing Center for Infectious Disease"/>
            <person name="Wu L."/>
            <person name="Ma J."/>
        </authorList>
    </citation>
    <scope>NUCLEOTIDE SEQUENCE [LARGE SCALE GENOMIC DNA]</scope>
    <source>
        <strain evidence="2">CGMCC-1.15741</strain>
    </source>
</reference>